<name>A0ABQ3Z1J8_9ACTN</name>
<protein>
    <recommendedName>
        <fullName evidence="3">Ligand-binding protein with streptavidin-like fold</fullName>
    </recommendedName>
</protein>
<dbReference type="InterPro" id="IPR038646">
    <property type="entry name" value="Atu4866-like_sf"/>
</dbReference>
<dbReference type="EMBL" id="BOML01000039">
    <property type="protein sequence ID" value="GIE03676.1"/>
    <property type="molecule type" value="Genomic_DNA"/>
</dbReference>
<sequence>MRPTADATVLDASALLALVMGGSAGEPGPKPAAPSATAPVGLWLSADGTVRLDIRTDGTYDAQVAGRRQRARGTYHIDGGLMTLSDRHSGLCTAVSLYDGELEMAGHRLGQVA</sequence>
<evidence type="ECO:0000313" key="2">
    <source>
        <dbReference type="Proteomes" id="UP000637628"/>
    </source>
</evidence>
<gene>
    <name evidence="1" type="ORF">Adu01nite_50260</name>
</gene>
<comment type="caution">
    <text evidence="1">The sequence shown here is derived from an EMBL/GenBank/DDBJ whole genome shotgun (WGS) entry which is preliminary data.</text>
</comment>
<organism evidence="1 2">
    <name type="scientific">Paractinoplanes durhamensis</name>
    <dbReference type="NCBI Taxonomy" id="113563"/>
    <lineage>
        <taxon>Bacteria</taxon>
        <taxon>Bacillati</taxon>
        <taxon>Actinomycetota</taxon>
        <taxon>Actinomycetes</taxon>
        <taxon>Micromonosporales</taxon>
        <taxon>Micromonosporaceae</taxon>
        <taxon>Paractinoplanes</taxon>
    </lineage>
</organism>
<accession>A0ABQ3Z1J8</accession>
<dbReference type="Proteomes" id="UP000637628">
    <property type="component" value="Unassembled WGS sequence"/>
</dbReference>
<dbReference type="InterPro" id="IPR020955">
    <property type="entry name" value="Uncharacterised_Atu4866"/>
</dbReference>
<keyword evidence="2" id="KW-1185">Reference proteome</keyword>
<evidence type="ECO:0008006" key="3">
    <source>
        <dbReference type="Google" id="ProtNLM"/>
    </source>
</evidence>
<reference evidence="1 2" key="1">
    <citation type="submission" date="2021-01" db="EMBL/GenBank/DDBJ databases">
        <title>Whole genome shotgun sequence of Actinoplanes durhamensis NBRC 14914.</title>
        <authorList>
            <person name="Komaki H."/>
            <person name="Tamura T."/>
        </authorList>
    </citation>
    <scope>NUCLEOTIDE SEQUENCE [LARGE SCALE GENOMIC DNA]</scope>
    <source>
        <strain evidence="1 2">NBRC 14914</strain>
    </source>
</reference>
<proteinExistence type="predicted"/>
<dbReference type="Pfam" id="PF11512">
    <property type="entry name" value="Atu4866"/>
    <property type="match status" value="1"/>
</dbReference>
<dbReference type="RefSeq" id="WP_203729792.1">
    <property type="nucleotide sequence ID" value="NZ_BAAATX010000006.1"/>
</dbReference>
<dbReference type="Gene3D" id="2.40.128.290">
    <property type="entry name" value="Uncharacterised protein Atu4866, PF11512"/>
    <property type="match status" value="1"/>
</dbReference>
<evidence type="ECO:0000313" key="1">
    <source>
        <dbReference type="EMBL" id="GIE03676.1"/>
    </source>
</evidence>